<organism evidence="2 3">
    <name type="scientific">Pleuronectes platessa</name>
    <name type="common">European plaice</name>
    <dbReference type="NCBI Taxonomy" id="8262"/>
    <lineage>
        <taxon>Eukaryota</taxon>
        <taxon>Metazoa</taxon>
        <taxon>Chordata</taxon>
        <taxon>Craniata</taxon>
        <taxon>Vertebrata</taxon>
        <taxon>Euteleostomi</taxon>
        <taxon>Actinopterygii</taxon>
        <taxon>Neopterygii</taxon>
        <taxon>Teleostei</taxon>
        <taxon>Neoteleostei</taxon>
        <taxon>Acanthomorphata</taxon>
        <taxon>Carangaria</taxon>
        <taxon>Pleuronectiformes</taxon>
        <taxon>Pleuronectoidei</taxon>
        <taxon>Pleuronectidae</taxon>
        <taxon>Pleuronectes</taxon>
    </lineage>
</organism>
<gene>
    <name evidence="2" type="ORF">PLEPLA_LOCUS4982</name>
</gene>
<reference evidence="2" key="1">
    <citation type="submission" date="2020-03" db="EMBL/GenBank/DDBJ databases">
        <authorList>
            <person name="Weist P."/>
        </authorList>
    </citation>
    <scope>NUCLEOTIDE SEQUENCE</scope>
</reference>
<sequence>MLDAPSWREKPQSDATSPPLADLDSLLLLHPPHTHSLYSHLAAIEVNITGRQSETGGFSCDPDLKSRNSNPKKEVISGPSPDPHHSILSISHRPPAEACGNKAPLRSDGICPLGNPGVIATHQSVKGLA</sequence>
<feature type="compositionally biased region" description="Basic and acidic residues" evidence="1">
    <location>
        <begin position="1"/>
        <end position="12"/>
    </location>
</feature>
<evidence type="ECO:0000313" key="2">
    <source>
        <dbReference type="EMBL" id="CAB1417181.1"/>
    </source>
</evidence>
<feature type="region of interest" description="Disordered" evidence="1">
    <location>
        <begin position="52"/>
        <end position="88"/>
    </location>
</feature>
<feature type="compositionally biased region" description="Basic and acidic residues" evidence="1">
    <location>
        <begin position="62"/>
        <end position="75"/>
    </location>
</feature>
<name>A0A9N7Y918_PLEPL</name>
<keyword evidence="3" id="KW-1185">Reference proteome</keyword>
<evidence type="ECO:0000313" key="3">
    <source>
        <dbReference type="Proteomes" id="UP001153269"/>
    </source>
</evidence>
<protein>
    <submittedName>
        <fullName evidence="2">Uncharacterized protein</fullName>
    </submittedName>
</protein>
<feature type="region of interest" description="Disordered" evidence="1">
    <location>
        <begin position="1"/>
        <end position="20"/>
    </location>
</feature>
<comment type="caution">
    <text evidence="2">The sequence shown here is derived from an EMBL/GenBank/DDBJ whole genome shotgun (WGS) entry which is preliminary data.</text>
</comment>
<dbReference type="EMBL" id="CADEAL010000250">
    <property type="protein sequence ID" value="CAB1417181.1"/>
    <property type="molecule type" value="Genomic_DNA"/>
</dbReference>
<evidence type="ECO:0000256" key="1">
    <source>
        <dbReference type="SAM" id="MobiDB-lite"/>
    </source>
</evidence>
<proteinExistence type="predicted"/>
<dbReference type="Proteomes" id="UP001153269">
    <property type="component" value="Unassembled WGS sequence"/>
</dbReference>
<dbReference type="AlphaFoldDB" id="A0A9N7Y918"/>
<accession>A0A9N7Y918</accession>